<dbReference type="InterPro" id="IPR027417">
    <property type="entry name" value="P-loop_NTPase"/>
</dbReference>
<evidence type="ECO:0000256" key="2">
    <source>
        <dbReference type="ARBA" id="ARBA00022840"/>
    </source>
</evidence>
<dbReference type="InterPro" id="IPR003593">
    <property type="entry name" value="AAA+_ATPase"/>
</dbReference>
<dbReference type="InterPro" id="IPR017871">
    <property type="entry name" value="ABC_transporter-like_CS"/>
</dbReference>
<gene>
    <name evidence="5" type="ORF">HCN52_09300</name>
</gene>
<dbReference type="EMBL" id="JAAVJC010000055">
    <property type="protein sequence ID" value="NJQ15136.1"/>
    <property type="molecule type" value="Genomic_DNA"/>
</dbReference>
<feature type="domain" description="ABC transporter" evidence="4">
    <location>
        <begin position="15"/>
        <end position="247"/>
    </location>
</feature>
<evidence type="ECO:0000313" key="6">
    <source>
        <dbReference type="Proteomes" id="UP000727056"/>
    </source>
</evidence>
<dbReference type="RefSeq" id="WP_168087914.1">
    <property type="nucleotide sequence ID" value="NZ_BHZH01000089.1"/>
</dbReference>
<evidence type="ECO:0000259" key="4">
    <source>
        <dbReference type="PROSITE" id="PS50893"/>
    </source>
</evidence>
<dbReference type="InterPro" id="IPR003439">
    <property type="entry name" value="ABC_transporter-like_ATP-bd"/>
</dbReference>
<dbReference type="GO" id="GO:0005524">
    <property type="term" value="F:ATP binding"/>
    <property type="evidence" value="ECO:0007669"/>
    <property type="project" value="UniProtKB-KW"/>
</dbReference>
<dbReference type="SMART" id="SM00382">
    <property type="entry name" value="AAA"/>
    <property type="match status" value="1"/>
</dbReference>
<dbReference type="PANTHER" id="PTHR42794">
    <property type="entry name" value="HEMIN IMPORT ATP-BINDING PROTEIN HMUV"/>
    <property type="match status" value="1"/>
</dbReference>
<comment type="caution">
    <text evidence="5">The sequence shown here is derived from an EMBL/GenBank/DDBJ whole genome shotgun (WGS) entry which is preliminary data.</text>
</comment>
<name>A0ABX1C7J0_9ACTN</name>
<evidence type="ECO:0000256" key="3">
    <source>
        <dbReference type="SAM" id="MobiDB-lite"/>
    </source>
</evidence>
<evidence type="ECO:0000256" key="1">
    <source>
        <dbReference type="ARBA" id="ARBA00022741"/>
    </source>
</evidence>
<reference evidence="5 6" key="1">
    <citation type="submission" date="2020-03" db="EMBL/GenBank/DDBJ databases">
        <title>Draft genome of Streptomyces sp. ventii, isolated from the Axial Seamount in the Pacific Ocean, and resequencing of the two type strains Streptomyces lonarensis strain NCL 716 and Streptomyces bohaiensis strain 11A07.</title>
        <authorList>
            <person name="Loughran R.M."/>
            <person name="Pfannmuller K.M."/>
            <person name="Wasson B.J."/>
            <person name="Deadmond M.C."/>
            <person name="Paddock B.E."/>
            <person name="Koyack M.J."/>
            <person name="Gallegos D.A."/>
            <person name="Mitchell E.A."/>
            <person name="Ushijima B."/>
            <person name="Saw J.H."/>
            <person name="Mcphail K.L."/>
            <person name="Videau P."/>
        </authorList>
    </citation>
    <scope>NUCLEOTIDE SEQUENCE [LARGE SCALE GENOMIC DNA]</scope>
    <source>
        <strain evidence="5 6">11A07</strain>
    </source>
</reference>
<dbReference type="PROSITE" id="PS00211">
    <property type="entry name" value="ABC_TRANSPORTER_1"/>
    <property type="match status" value="1"/>
</dbReference>
<protein>
    <submittedName>
        <fullName evidence="5">ABC transporter ATP-binding protein</fullName>
    </submittedName>
</protein>
<evidence type="ECO:0000313" key="5">
    <source>
        <dbReference type="EMBL" id="NJQ15136.1"/>
    </source>
</evidence>
<keyword evidence="6" id="KW-1185">Reference proteome</keyword>
<feature type="region of interest" description="Disordered" evidence="3">
    <location>
        <begin position="267"/>
        <end position="300"/>
    </location>
</feature>
<proteinExistence type="predicted"/>
<keyword evidence="2 5" id="KW-0067">ATP-binding</keyword>
<keyword evidence="1" id="KW-0547">Nucleotide-binding</keyword>
<dbReference type="CDD" id="cd03214">
    <property type="entry name" value="ABC_Iron-Siderophores_B12_Hemin"/>
    <property type="match status" value="1"/>
</dbReference>
<dbReference type="PANTHER" id="PTHR42794:SF2">
    <property type="entry name" value="ABC TRANSPORTER ATP-BINDING PROTEIN"/>
    <property type="match status" value="1"/>
</dbReference>
<sequence length="300" mass="32072">MARTAAEQPSAGPALGISGLRVTKGGRRILDGVTFDVPHGSVVGVIGPNGAGKSTLLSCVYRHTSYEQGVVRVDGRDVRTLPRRELARLIAAVPQDTAVVFDLTVEEIVTAGRIPHAGPLGRSRESDREVIDRCLRRVDLEHHRHRSVATLSGGERQRAFLARALAQEAPLLILDEPTNHLDLANQEQLLGHVRDHRGTVLIAVHDLNLAAEHCDLLVVLAGGRTVRTGTPDEVLTPDLLTEVFGVDAHVVPHPDSGHPHMIIRSRAPGRARAGGGRDGSDSPAGGEAERLDRPAGPALR</sequence>
<accession>A0ABX1C7J0</accession>
<dbReference type="Pfam" id="PF00005">
    <property type="entry name" value="ABC_tran"/>
    <property type="match status" value="1"/>
</dbReference>
<dbReference type="Proteomes" id="UP000727056">
    <property type="component" value="Unassembled WGS sequence"/>
</dbReference>
<dbReference type="Gene3D" id="3.40.50.300">
    <property type="entry name" value="P-loop containing nucleotide triphosphate hydrolases"/>
    <property type="match status" value="1"/>
</dbReference>
<organism evidence="5 6">
    <name type="scientific">Streptomyces bohaiensis</name>
    <dbReference type="NCBI Taxonomy" id="1431344"/>
    <lineage>
        <taxon>Bacteria</taxon>
        <taxon>Bacillati</taxon>
        <taxon>Actinomycetota</taxon>
        <taxon>Actinomycetes</taxon>
        <taxon>Kitasatosporales</taxon>
        <taxon>Streptomycetaceae</taxon>
        <taxon>Streptomyces</taxon>
    </lineage>
</organism>
<dbReference type="SUPFAM" id="SSF52540">
    <property type="entry name" value="P-loop containing nucleoside triphosphate hydrolases"/>
    <property type="match status" value="1"/>
</dbReference>
<dbReference type="PROSITE" id="PS50893">
    <property type="entry name" value="ABC_TRANSPORTER_2"/>
    <property type="match status" value="1"/>
</dbReference>